<evidence type="ECO:0000256" key="4">
    <source>
        <dbReference type="RuleBase" id="RU363099"/>
    </source>
</evidence>
<evidence type="ECO:0000256" key="2">
    <source>
        <dbReference type="ARBA" id="ARBA00011738"/>
    </source>
</evidence>
<keyword evidence="3 4" id="KW-0964">Secreted</keyword>
<dbReference type="EMBL" id="KI392588">
    <property type="protein sequence ID" value="ERN13409.1"/>
    <property type="molecule type" value="Genomic_DNA"/>
</dbReference>
<dbReference type="Pfam" id="PF03018">
    <property type="entry name" value="Dirigent"/>
    <property type="match status" value="1"/>
</dbReference>
<evidence type="ECO:0000256" key="3">
    <source>
        <dbReference type="ARBA" id="ARBA00022525"/>
    </source>
</evidence>
<dbReference type="Gramene" id="ERN13409">
    <property type="protein sequence ID" value="ERN13409"/>
    <property type="gene ID" value="AMTR_s00041p00180140"/>
</dbReference>
<keyword evidence="4" id="KW-0052">Apoplast</keyword>
<dbReference type="OMA" id="VDNTTQN"/>
<dbReference type="GO" id="GO:0048046">
    <property type="term" value="C:apoplast"/>
    <property type="evidence" value="ECO:0007669"/>
    <property type="project" value="UniProtKB-SubCell"/>
</dbReference>
<keyword evidence="6" id="KW-1185">Reference proteome</keyword>
<dbReference type="GO" id="GO:0009699">
    <property type="term" value="P:phenylpropanoid biosynthetic process"/>
    <property type="evidence" value="ECO:0007669"/>
    <property type="project" value="UniProtKB-ARBA"/>
</dbReference>
<evidence type="ECO:0000313" key="6">
    <source>
        <dbReference type="Proteomes" id="UP000017836"/>
    </source>
</evidence>
<dbReference type="Gene3D" id="2.40.480.10">
    <property type="entry name" value="Allene oxide cyclase-like"/>
    <property type="match status" value="1"/>
</dbReference>
<evidence type="ECO:0000256" key="1">
    <source>
        <dbReference type="ARBA" id="ARBA00010746"/>
    </source>
</evidence>
<name>W1PZ48_AMBTC</name>
<comment type="subcellular location">
    <subcellularLocation>
        <location evidence="4">Secreted</location>
        <location evidence="4">Extracellular space</location>
        <location evidence="4">Apoplast</location>
    </subcellularLocation>
</comment>
<dbReference type="InterPro" id="IPR044859">
    <property type="entry name" value="Allene_oxi_cyc_Dirigent"/>
</dbReference>
<accession>W1PZ48</accession>
<comment type="similarity">
    <text evidence="1 4">Belongs to the plant dirigent protein family.</text>
</comment>
<reference evidence="6" key="1">
    <citation type="journal article" date="2013" name="Science">
        <title>The Amborella genome and the evolution of flowering plants.</title>
        <authorList>
            <consortium name="Amborella Genome Project"/>
        </authorList>
    </citation>
    <scope>NUCLEOTIDE SEQUENCE [LARGE SCALE GENOMIC DNA]</scope>
</reference>
<comment type="subunit">
    <text evidence="2 4">Homodimer.</text>
</comment>
<gene>
    <name evidence="5" type="ORF">AMTR_s00041p00180140</name>
</gene>
<evidence type="ECO:0000313" key="5">
    <source>
        <dbReference type="EMBL" id="ERN13409.1"/>
    </source>
</evidence>
<organism evidence="5 6">
    <name type="scientific">Amborella trichopoda</name>
    <dbReference type="NCBI Taxonomy" id="13333"/>
    <lineage>
        <taxon>Eukaryota</taxon>
        <taxon>Viridiplantae</taxon>
        <taxon>Streptophyta</taxon>
        <taxon>Embryophyta</taxon>
        <taxon>Tracheophyta</taxon>
        <taxon>Spermatophyta</taxon>
        <taxon>Magnoliopsida</taxon>
        <taxon>Amborellales</taxon>
        <taxon>Amborellaceae</taxon>
        <taxon>Amborella</taxon>
    </lineage>
</organism>
<dbReference type="Proteomes" id="UP000017836">
    <property type="component" value="Unassembled WGS sequence"/>
</dbReference>
<comment type="function">
    <text evidence="4">Dirigent proteins impart stereoselectivity on the phenoxy radical-coupling reaction, yielding optically active lignans from two molecules of coniferyl alcohol in the biosynthesis of lignans, flavonolignans, and alkaloids and thus plays a central role in plant secondary metabolism.</text>
</comment>
<sequence length="174" mass="18892">MLLFSSIVACNAGADWKKSLGLGKEKVSYLHFYFHDIASGTKNAMALIVAMADTTITSPTFFGMLNVVDDPLTQGPAITSKVIGRMPGIYALASQPEFSLFMGLNFLFTTGEFNGSTLTMIGRNPTMENVREMSIVGGSGAFRLARGFLLAKTYSANTVTRSFVVECEFTVIHY</sequence>
<dbReference type="PANTHER" id="PTHR21495">
    <property type="entry name" value="NUCLEOPORIN-RELATED"/>
    <property type="match status" value="1"/>
</dbReference>
<protein>
    <recommendedName>
        <fullName evidence="4">Dirigent protein</fullName>
    </recommendedName>
</protein>
<proteinExistence type="inferred from homology"/>
<dbReference type="AlphaFoldDB" id="W1PZ48"/>
<dbReference type="HOGENOM" id="CLU_087111_2_0_1"/>
<dbReference type="InterPro" id="IPR004265">
    <property type="entry name" value="Dirigent"/>
</dbReference>